<evidence type="ECO:0000313" key="1">
    <source>
        <dbReference type="EMBL" id="RSX49739.1"/>
    </source>
</evidence>
<dbReference type="AlphaFoldDB" id="A0A430FA88"/>
<keyword evidence="2" id="KW-1185">Reference proteome</keyword>
<name>A0A430FA88_9BIFI</name>
<gene>
    <name evidence="1" type="ORF">D2E22_0200</name>
</gene>
<comment type="caution">
    <text evidence="1">The sequence shown here is derived from an EMBL/GenBank/DDBJ whole genome shotgun (WGS) entry which is preliminary data.</text>
</comment>
<dbReference type="RefSeq" id="WP_126031260.1">
    <property type="nucleotide sequence ID" value="NZ_QXGI01000001.1"/>
</dbReference>
<organism evidence="1 2">
    <name type="scientific">Bifidobacterium castoris</name>
    <dbReference type="NCBI Taxonomy" id="2306972"/>
    <lineage>
        <taxon>Bacteria</taxon>
        <taxon>Bacillati</taxon>
        <taxon>Actinomycetota</taxon>
        <taxon>Actinomycetes</taxon>
        <taxon>Bifidobacteriales</taxon>
        <taxon>Bifidobacteriaceae</taxon>
        <taxon>Bifidobacterium</taxon>
    </lineage>
</organism>
<sequence length="285" mass="30991">MSPEAILLTVVLTAIAIVAFIGSRGVGAHDRAAWLRRDMERMDSEDERILASDAHLGDVMRSIGIRRAGPNEPELDGWACDPEPLETDRLRDAAGDLARAVTARHPGLSCHWHVPTMDERAAGDTDLVIHGTGRDGVEKLFFAYLQLMVGGAGIAYRSVDAGRMIRYDAARHVLRPYTMHAPLVTVRDAVRAQHDAFVEGMNVGLDRHGFPWSRLSHRPVDAVFVTVAVQATDDPLTGADNLADPLGRRIVSIPEFLAMLDAAGPYAPQPTRDVDALFAAHAQDA</sequence>
<proteinExistence type="predicted"/>
<dbReference type="EMBL" id="QXGI01000001">
    <property type="protein sequence ID" value="RSX49739.1"/>
    <property type="molecule type" value="Genomic_DNA"/>
</dbReference>
<dbReference type="Proteomes" id="UP000288052">
    <property type="component" value="Unassembled WGS sequence"/>
</dbReference>
<accession>A0A430FA88</accession>
<protein>
    <submittedName>
        <fullName evidence="1">Uncharacterized protein</fullName>
    </submittedName>
</protein>
<evidence type="ECO:0000313" key="2">
    <source>
        <dbReference type="Proteomes" id="UP000288052"/>
    </source>
</evidence>
<reference evidence="1 2" key="1">
    <citation type="submission" date="2018-09" db="EMBL/GenBank/DDBJ databases">
        <title>Characterization of the phylogenetic diversity of five novel species belonging to the genus Bifidobacterium.</title>
        <authorList>
            <person name="Lugli G.A."/>
            <person name="Duranti S."/>
            <person name="Milani C."/>
        </authorList>
    </citation>
    <scope>NUCLEOTIDE SEQUENCE [LARGE SCALE GENOMIC DNA]</scope>
    <source>
        <strain evidence="1 2">2020B</strain>
    </source>
</reference>